<comment type="caution">
    <text evidence="2">The sequence shown here is derived from an EMBL/GenBank/DDBJ whole genome shotgun (WGS) entry which is preliminary data.</text>
</comment>
<name>A0A3N5Y3D0_9ALTE</name>
<dbReference type="OrthoDB" id="7433190at2"/>
<organism evidence="2 3">
    <name type="scientific">Alteromonas sediminis</name>
    <dbReference type="NCBI Taxonomy" id="2259342"/>
    <lineage>
        <taxon>Bacteria</taxon>
        <taxon>Pseudomonadati</taxon>
        <taxon>Pseudomonadota</taxon>
        <taxon>Gammaproteobacteria</taxon>
        <taxon>Alteromonadales</taxon>
        <taxon>Alteromonadaceae</taxon>
        <taxon>Alteromonas/Salinimonas group</taxon>
        <taxon>Alteromonas</taxon>
    </lineage>
</organism>
<evidence type="ECO:0000313" key="2">
    <source>
        <dbReference type="EMBL" id="RPJ67643.1"/>
    </source>
</evidence>
<evidence type="ECO:0000256" key="1">
    <source>
        <dbReference type="SAM" id="Phobius"/>
    </source>
</evidence>
<feature type="transmembrane region" description="Helical" evidence="1">
    <location>
        <begin position="12"/>
        <end position="29"/>
    </location>
</feature>
<dbReference type="AlphaFoldDB" id="A0A3N5Y3D0"/>
<dbReference type="Proteomes" id="UP000275281">
    <property type="component" value="Unassembled WGS sequence"/>
</dbReference>
<keyword evidence="3" id="KW-1185">Reference proteome</keyword>
<proteinExistence type="predicted"/>
<dbReference type="RefSeq" id="WP_124027543.1">
    <property type="nucleotide sequence ID" value="NZ_JBHRSN010000015.1"/>
</dbReference>
<evidence type="ECO:0008006" key="4">
    <source>
        <dbReference type="Google" id="ProtNLM"/>
    </source>
</evidence>
<keyword evidence="1" id="KW-0812">Transmembrane</keyword>
<gene>
    <name evidence="2" type="ORF">DRW07_09035</name>
</gene>
<protein>
    <recommendedName>
        <fullName evidence="4">Disulfide bond formation protein B</fullName>
    </recommendedName>
</protein>
<keyword evidence="1" id="KW-0472">Membrane</keyword>
<evidence type="ECO:0000313" key="3">
    <source>
        <dbReference type="Proteomes" id="UP000275281"/>
    </source>
</evidence>
<dbReference type="EMBL" id="RPOK01000002">
    <property type="protein sequence ID" value="RPJ67643.1"/>
    <property type="molecule type" value="Genomic_DNA"/>
</dbReference>
<keyword evidence="1" id="KW-1133">Transmembrane helix</keyword>
<sequence length="130" mass="14949">MKSLIPYQILENSKVIALVAIVISIITWWMDISGLVYECPYCRTQRTVIGVLGMMLLLPFIHYWLLKLVAIEIAGFGFVVAAFQHFRGWSKIWSNEFQFNATLWTDPTILSAIAMFMIMFLALVILSQQK</sequence>
<reference evidence="2 3" key="1">
    <citation type="submission" date="2018-11" db="EMBL/GenBank/DDBJ databases">
        <authorList>
            <person name="Ye M.-Q."/>
            <person name="Du Z.-J."/>
        </authorList>
    </citation>
    <scope>NUCLEOTIDE SEQUENCE [LARGE SCALE GENOMIC DNA]</scope>
    <source>
        <strain evidence="2 3">U0105</strain>
    </source>
</reference>
<feature type="transmembrane region" description="Helical" evidence="1">
    <location>
        <begin position="49"/>
        <end position="66"/>
    </location>
</feature>
<accession>A0A3N5Y3D0</accession>
<feature type="transmembrane region" description="Helical" evidence="1">
    <location>
        <begin position="109"/>
        <end position="126"/>
    </location>
</feature>